<evidence type="ECO:0000313" key="9">
    <source>
        <dbReference type="EMBL" id="CAG5096212.1"/>
    </source>
</evidence>
<evidence type="ECO:0000313" key="10">
    <source>
        <dbReference type="Proteomes" id="UP001158576"/>
    </source>
</evidence>
<organism evidence="9 10">
    <name type="scientific">Oikopleura dioica</name>
    <name type="common">Tunicate</name>
    <dbReference type="NCBI Taxonomy" id="34765"/>
    <lineage>
        <taxon>Eukaryota</taxon>
        <taxon>Metazoa</taxon>
        <taxon>Chordata</taxon>
        <taxon>Tunicata</taxon>
        <taxon>Appendicularia</taxon>
        <taxon>Copelata</taxon>
        <taxon>Oikopleuridae</taxon>
        <taxon>Oikopleura</taxon>
    </lineage>
</organism>
<evidence type="ECO:0000256" key="4">
    <source>
        <dbReference type="ARBA" id="ARBA00023136"/>
    </source>
</evidence>
<evidence type="ECO:0000256" key="2">
    <source>
        <dbReference type="ARBA" id="ARBA00022692"/>
    </source>
</evidence>
<keyword evidence="3 7" id="KW-1133">Transmembrane helix</keyword>
<evidence type="ECO:0000256" key="3">
    <source>
        <dbReference type="ARBA" id="ARBA00022989"/>
    </source>
</evidence>
<dbReference type="Proteomes" id="UP001158576">
    <property type="component" value="Chromosome XSR"/>
</dbReference>
<keyword evidence="4 7" id="KW-0472">Membrane</keyword>
<keyword evidence="10" id="KW-1185">Reference proteome</keyword>
<feature type="transmembrane region" description="Helical" evidence="7">
    <location>
        <begin position="403"/>
        <end position="422"/>
    </location>
</feature>
<feature type="transmembrane region" description="Helical" evidence="7">
    <location>
        <begin position="293"/>
        <end position="317"/>
    </location>
</feature>
<accession>A0ABN7SFA0</accession>
<feature type="coiled-coil region" evidence="5">
    <location>
        <begin position="694"/>
        <end position="819"/>
    </location>
</feature>
<evidence type="ECO:0000256" key="6">
    <source>
        <dbReference type="SAM" id="MobiDB-lite"/>
    </source>
</evidence>
<protein>
    <submittedName>
        <fullName evidence="9">Oidioi.mRNA.OKI2018_I69.XSR.g14518.t2.cds</fullName>
    </submittedName>
</protein>
<gene>
    <name evidence="9" type="ORF">OKIOD_LOCUS6076</name>
</gene>
<reference evidence="9 10" key="1">
    <citation type="submission" date="2021-04" db="EMBL/GenBank/DDBJ databases">
        <authorList>
            <person name="Bliznina A."/>
        </authorList>
    </citation>
    <scope>NUCLEOTIDE SEQUENCE [LARGE SCALE GENOMIC DNA]</scope>
</reference>
<feature type="region of interest" description="Disordered" evidence="6">
    <location>
        <begin position="496"/>
        <end position="526"/>
    </location>
</feature>
<evidence type="ECO:0000256" key="5">
    <source>
        <dbReference type="SAM" id="Coils"/>
    </source>
</evidence>
<proteinExistence type="predicted"/>
<feature type="transmembrane region" description="Helical" evidence="7">
    <location>
        <begin position="365"/>
        <end position="383"/>
    </location>
</feature>
<dbReference type="PANTHER" id="PTHR31918">
    <property type="entry name" value="TRANSMEMBRANE PROTEIN 181"/>
    <property type="match status" value="1"/>
</dbReference>
<keyword evidence="5" id="KW-0175">Coiled coil</keyword>
<dbReference type="InterPro" id="IPR040416">
    <property type="entry name" value="TMEM181"/>
</dbReference>
<dbReference type="Pfam" id="PF06664">
    <property type="entry name" value="WLS-like_TM"/>
    <property type="match status" value="1"/>
</dbReference>
<dbReference type="InterPro" id="IPR047843">
    <property type="entry name" value="WLS-like_TM"/>
</dbReference>
<evidence type="ECO:0000256" key="1">
    <source>
        <dbReference type="ARBA" id="ARBA00004141"/>
    </source>
</evidence>
<dbReference type="PANTHER" id="PTHR31918:SF1">
    <property type="entry name" value="TRANSMEMBRANE PROTEIN 181"/>
    <property type="match status" value="1"/>
</dbReference>
<evidence type="ECO:0000256" key="7">
    <source>
        <dbReference type="SAM" id="Phobius"/>
    </source>
</evidence>
<comment type="subcellular location">
    <subcellularLocation>
        <location evidence="1">Membrane</location>
        <topology evidence="1">Multi-pass membrane protein</topology>
    </subcellularLocation>
</comment>
<dbReference type="EMBL" id="OU015569">
    <property type="protein sequence ID" value="CAG5096212.1"/>
    <property type="molecule type" value="Genomic_DNA"/>
</dbReference>
<feature type="transmembrane region" description="Helical" evidence="7">
    <location>
        <begin position="260"/>
        <end position="281"/>
    </location>
</feature>
<evidence type="ECO:0000259" key="8">
    <source>
        <dbReference type="Pfam" id="PF06664"/>
    </source>
</evidence>
<feature type="domain" description="Wntless-like transmembrane" evidence="8">
    <location>
        <begin position="252"/>
        <end position="431"/>
    </location>
</feature>
<name>A0ABN7SFA0_OIKDI</name>
<sequence>MKIRRFFNELRRSDSHNVDWSDTSADPESICDNFLLLPTLVGILICLGRVLDQFFRKSKSNATDFILVPSRAATFDKKQMWPVCGSFAVIAAAASVYGELVVAPQSRISTSRQSLLFNQDVITKSPVLSPLNFRLWTSAHATLVYDNLTRANNNLEEHQNVDLDFSLNFLQTNTVTGAIAHERDYTLIASRNVDCQQNYSAPQEVTLIDCKNIQLYSKRSLLEREVLQKMNMTARDKNLSISDVTLAFSTVNPKFTQTLIWLRFGCLLATFLATIIFLASLKRLEPSQRSAAHKWVLALFITLLLYQDPLFPLFFLLKWESLELIDELLQISFFRDALEPVLSLTLLYWFFTTQDSGQSKIPPNFVISFVACLGVYTVVLRMLEHLLHLDSYSIWLPSRGLTLILNAAWLVLLICVIASLIYRTDSNSNDDQKTLIIRLLQIKNHPDVELRRRLSSFDGKDDPRRGYLRTAEHSASALSDKSCHLITSLKNRVNMGGYTGSGSPRRHNMEYASGSLGRKPRVPPKPCPSQIALAEAIKTLNTLAESLHKETKCLRGEISELYDKFEEDDQTAVTKDEQQQRQLSELSRYVKILEYRLLKAQKLDEQSSVDVEAHLNLQNEVERLEMRARADQEENRELYLQILQLRTNERALKEDNKRLLNQLDHLSLHGRSVSPDREESLIAPEYRSETDKANGLLQAEIEVLKESLQEMNKLNKDLKDKLLFYQQSRSSTSEEPILISQLRQLEQDNEDLKTKLDYLQTTDTEFLEEEMLVLQSTVKELEIENDRLKRLSNPDLTDLQPLQDELQKLKTENANLRSGVQNKIHLKSAIRSMLTDQTLRRSSSSERSFIARRGIFELLPVLSVREEVFRVQRLSNKLLSALRKQQSDIPLSAISAEARALAAETALLVKKYGVLEEQVQTLIKELKQVQIAPSHVSTAANEINEDEFIV</sequence>
<keyword evidence="2 7" id="KW-0812">Transmembrane</keyword>
<feature type="coiled-coil region" evidence="5">
    <location>
        <begin position="614"/>
        <end position="662"/>
    </location>
</feature>